<dbReference type="Proteomes" id="UP000663942">
    <property type="component" value="Chromosome"/>
</dbReference>
<organism evidence="8 9">
    <name type="scientific">Brevundimonas pondensis</name>
    <dbReference type="NCBI Taxonomy" id="2774189"/>
    <lineage>
        <taxon>Bacteria</taxon>
        <taxon>Pseudomonadati</taxon>
        <taxon>Pseudomonadota</taxon>
        <taxon>Alphaproteobacteria</taxon>
        <taxon>Caulobacterales</taxon>
        <taxon>Caulobacteraceae</taxon>
        <taxon>Brevundimonas</taxon>
    </lineage>
</organism>
<dbReference type="Gene3D" id="1.20.1600.10">
    <property type="entry name" value="Outer membrane efflux proteins (OEP)"/>
    <property type="match status" value="1"/>
</dbReference>
<keyword evidence="7" id="KW-0998">Cell outer membrane</keyword>
<sequence>MAVLASARDASALPRLDMVPRGIAGVPSPVAAPVPGGMSLGVSLEEAVALGLRQNRTIRAAYLQRAVERFDLHVAERAFVPVGNVATEVVRRRDGNGDIDVEMSVSPSGRWRSPLGASASFVWDRRETIDGGTGGARENLSIQLRQPLLKGAGWDVNMAPVRIARLQEDINRLRLKATVSDTVTAVVFAYRSLIQAQEQVRLAELSLERTRALLATNRMLVEAGRMAAADIVQTESGVANQEVALLDAQRRRATAQVALMRLLALDPRTNVVATDDVAAQRVDVDLELAIDLALQARADILAQRKSIEQMRQASIVTRNSRLWDISIVGSLNRLGGDWGPGVLDGRTEHAIGLRLDIPIGDYSPRRADLAATTSLRTAELYYEDLTAAAEAQIRDAVQTADSAWRQLEAARRARDLAEQALSLQQEKLRVGRASNFEVLSFQSDLRAADIQELSARIAYLNTLTALDQQIGSTLETWRISLND</sequence>
<evidence type="ECO:0000313" key="8">
    <source>
        <dbReference type="EMBL" id="QTC89525.1"/>
    </source>
</evidence>
<evidence type="ECO:0000256" key="1">
    <source>
        <dbReference type="ARBA" id="ARBA00004442"/>
    </source>
</evidence>
<comment type="similarity">
    <text evidence="2">Belongs to the outer membrane factor (OMF) (TC 1.B.17) family.</text>
</comment>
<keyword evidence="4" id="KW-1134">Transmembrane beta strand</keyword>
<dbReference type="InterPro" id="IPR003423">
    <property type="entry name" value="OMP_efflux"/>
</dbReference>
<evidence type="ECO:0000256" key="7">
    <source>
        <dbReference type="ARBA" id="ARBA00023237"/>
    </source>
</evidence>
<protein>
    <submittedName>
        <fullName evidence="8">TolC family protein</fullName>
    </submittedName>
</protein>
<dbReference type="SUPFAM" id="SSF56954">
    <property type="entry name" value="Outer membrane efflux proteins (OEP)"/>
    <property type="match status" value="1"/>
</dbReference>
<comment type="subcellular location">
    <subcellularLocation>
        <location evidence="1">Cell outer membrane</location>
    </subcellularLocation>
</comment>
<dbReference type="Pfam" id="PF02321">
    <property type="entry name" value="OEP"/>
    <property type="match status" value="2"/>
</dbReference>
<keyword evidence="3" id="KW-0813">Transport</keyword>
<evidence type="ECO:0000256" key="6">
    <source>
        <dbReference type="ARBA" id="ARBA00023136"/>
    </source>
</evidence>
<keyword evidence="6" id="KW-0472">Membrane</keyword>
<proteinExistence type="inferred from homology"/>
<evidence type="ECO:0000256" key="3">
    <source>
        <dbReference type="ARBA" id="ARBA00022448"/>
    </source>
</evidence>
<dbReference type="PANTHER" id="PTHR30026">
    <property type="entry name" value="OUTER MEMBRANE PROTEIN TOLC"/>
    <property type="match status" value="1"/>
</dbReference>
<dbReference type="EMBL" id="CP062006">
    <property type="protein sequence ID" value="QTC89525.1"/>
    <property type="molecule type" value="Genomic_DNA"/>
</dbReference>
<evidence type="ECO:0000256" key="2">
    <source>
        <dbReference type="ARBA" id="ARBA00007613"/>
    </source>
</evidence>
<name>A0ABX7SRV8_9CAUL</name>
<gene>
    <name evidence="8" type="ORF">IFE19_08520</name>
</gene>
<dbReference type="InterPro" id="IPR051906">
    <property type="entry name" value="TolC-like"/>
</dbReference>
<evidence type="ECO:0000256" key="5">
    <source>
        <dbReference type="ARBA" id="ARBA00022692"/>
    </source>
</evidence>
<evidence type="ECO:0000313" key="9">
    <source>
        <dbReference type="Proteomes" id="UP000663942"/>
    </source>
</evidence>
<accession>A0ABX7SRV8</accession>
<keyword evidence="5" id="KW-0812">Transmembrane</keyword>
<keyword evidence="9" id="KW-1185">Reference proteome</keyword>
<reference evidence="8 9" key="1">
    <citation type="submission" date="2020-09" db="EMBL/GenBank/DDBJ databases">
        <title>Brevundimonas sp. LVF1 isolated from an oligotrophic pond in Goettingen, Germany.</title>
        <authorList>
            <person name="Friedrich I."/>
            <person name="Klassen A."/>
            <person name="Neubauer H."/>
            <person name="Schneider D."/>
            <person name="Hertel R."/>
            <person name="Daniel R."/>
        </authorList>
    </citation>
    <scope>NUCLEOTIDE SEQUENCE [LARGE SCALE GENOMIC DNA]</scope>
    <source>
        <strain evidence="8 9">LVF1</strain>
    </source>
</reference>
<dbReference type="PANTHER" id="PTHR30026:SF20">
    <property type="entry name" value="OUTER MEMBRANE PROTEIN TOLC"/>
    <property type="match status" value="1"/>
</dbReference>
<evidence type="ECO:0000256" key="4">
    <source>
        <dbReference type="ARBA" id="ARBA00022452"/>
    </source>
</evidence>